<name>A0ABQ9Z4Z0_9CRUS</name>
<evidence type="ECO:0000313" key="4">
    <source>
        <dbReference type="Proteomes" id="UP001234178"/>
    </source>
</evidence>
<dbReference type="InterPro" id="IPR050817">
    <property type="entry name" value="DjlA_DnaK_co-chaperone"/>
</dbReference>
<dbReference type="PRINTS" id="PR00625">
    <property type="entry name" value="JDOMAIN"/>
</dbReference>
<dbReference type="SMART" id="SM00271">
    <property type="entry name" value="DnaJ"/>
    <property type="match status" value="1"/>
</dbReference>
<evidence type="ECO:0000256" key="1">
    <source>
        <dbReference type="SAM" id="Coils"/>
    </source>
</evidence>
<protein>
    <recommendedName>
        <fullName evidence="2">J domain-containing protein</fullName>
    </recommendedName>
</protein>
<feature type="coiled-coil region" evidence="1">
    <location>
        <begin position="159"/>
        <end position="244"/>
    </location>
</feature>
<dbReference type="EMBL" id="JAOYFB010000002">
    <property type="protein sequence ID" value="KAK4007971.1"/>
    <property type="molecule type" value="Genomic_DNA"/>
</dbReference>
<reference evidence="3 4" key="1">
    <citation type="journal article" date="2023" name="Nucleic Acids Res.">
        <title>The hologenome of Daphnia magna reveals possible DNA methylation and microbiome-mediated evolution of the host genome.</title>
        <authorList>
            <person name="Chaturvedi A."/>
            <person name="Li X."/>
            <person name="Dhandapani V."/>
            <person name="Marshall H."/>
            <person name="Kissane S."/>
            <person name="Cuenca-Cambronero M."/>
            <person name="Asole G."/>
            <person name="Calvet F."/>
            <person name="Ruiz-Romero M."/>
            <person name="Marangio P."/>
            <person name="Guigo R."/>
            <person name="Rago D."/>
            <person name="Mirbahai L."/>
            <person name="Eastwood N."/>
            <person name="Colbourne J.K."/>
            <person name="Zhou J."/>
            <person name="Mallon E."/>
            <person name="Orsini L."/>
        </authorList>
    </citation>
    <scope>NUCLEOTIDE SEQUENCE [LARGE SCALE GENOMIC DNA]</scope>
    <source>
        <strain evidence="3">LRV0_1</strain>
    </source>
</reference>
<dbReference type="Pfam" id="PF00226">
    <property type="entry name" value="DnaJ"/>
    <property type="match status" value="1"/>
</dbReference>
<dbReference type="SUPFAM" id="SSF46565">
    <property type="entry name" value="Chaperone J-domain"/>
    <property type="match status" value="1"/>
</dbReference>
<keyword evidence="4" id="KW-1185">Reference proteome</keyword>
<feature type="coiled-coil region" evidence="1">
    <location>
        <begin position="362"/>
        <end position="389"/>
    </location>
</feature>
<dbReference type="Gene3D" id="1.10.287.110">
    <property type="entry name" value="DnaJ domain"/>
    <property type="match status" value="1"/>
</dbReference>
<sequence length="528" mass="61262">MMLTGFVVFRSFVLATVKWAKCLASCNIPHSDDDSKRFQVPKMFSKMPFFTVLPCFVYQWQALFPGNPKNAVSESAPVVVTSAVFGMENQSEDLIDLSAGNQELECVFEQVPKPEHDCGIRKECNEGALNVQLADLMEEKEMAVSANKQLVKIIDGIKLEAMEASIAREELARQNLELQNQLLRKECDLQTIEQEMKEVIFSKHHSSNKVGLLQMEIRNLKIHRKNYEERNSCLENELADKEIQRKLEHADQQAKTEHAMAHHAKQLNDIESENKVFVQRMVKQHQLDMDEQRVQYESATAELRKRLENEHQARLHSALDEAEAQHAANYSEACHKFQMQMRIQRNTANSHRLKAEQLATNLSECEGKLLEMETANRRLEEALHMQKETSNAYFEELNVKHQTIGRIRTFYAKLLENRDTNIEELQQRVKELEECPDKDVEVVGPDYYKLLGVERNAGTSEIKSAYYAKSRIHHPDKHRDSPEQKKHEAIFKTIKYGYEVLSNSYTCQKYNKWLDMTSVRLAHQEKYC</sequence>
<proteinExistence type="predicted"/>
<accession>A0ABQ9Z4Z0</accession>
<dbReference type="InterPro" id="IPR001623">
    <property type="entry name" value="DnaJ_domain"/>
</dbReference>
<organism evidence="3 4">
    <name type="scientific">Daphnia magna</name>
    <dbReference type="NCBI Taxonomy" id="35525"/>
    <lineage>
        <taxon>Eukaryota</taxon>
        <taxon>Metazoa</taxon>
        <taxon>Ecdysozoa</taxon>
        <taxon>Arthropoda</taxon>
        <taxon>Crustacea</taxon>
        <taxon>Branchiopoda</taxon>
        <taxon>Diplostraca</taxon>
        <taxon>Cladocera</taxon>
        <taxon>Anomopoda</taxon>
        <taxon>Daphniidae</taxon>
        <taxon>Daphnia</taxon>
    </lineage>
</organism>
<dbReference type="Proteomes" id="UP001234178">
    <property type="component" value="Unassembled WGS sequence"/>
</dbReference>
<dbReference type="PROSITE" id="PS50076">
    <property type="entry name" value="DNAJ_2"/>
    <property type="match status" value="1"/>
</dbReference>
<evidence type="ECO:0000259" key="2">
    <source>
        <dbReference type="PROSITE" id="PS50076"/>
    </source>
</evidence>
<dbReference type="CDD" id="cd06257">
    <property type="entry name" value="DnaJ"/>
    <property type="match status" value="1"/>
</dbReference>
<dbReference type="InterPro" id="IPR036869">
    <property type="entry name" value="J_dom_sf"/>
</dbReference>
<gene>
    <name evidence="3" type="ORF">OUZ56_013130</name>
</gene>
<keyword evidence="1" id="KW-0175">Coiled coil</keyword>
<evidence type="ECO:0000313" key="3">
    <source>
        <dbReference type="EMBL" id="KAK4007971.1"/>
    </source>
</evidence>
<comment type="caution">
    <text evidence="3">The sequence shown here is derived from an EMBL/GenBank/DDBJ whole genome shotgun (WGS) entry which is preliminary data.</text>
</comment>
<feature type="domain" description="J" evidence="2">
    <location>
        <begin position="446"/>
        <end position="514"/>
    </location>
</feature>
<dbReference type="PANTHER" id="PTHR24074">
    <property type="entry name" value="CO-CHAPERONE PROTEIN DJLA"/>
    <property type="match status" value="1"/>
</dbReference>